<dbReference type="Proteomes" id="UP000800096">
    <property type="component" value="Unassembled WGS sequence"/>
</dbReference>
<sequence length="104" mass="11901">MEGHHGLMVRRCFPVSLHGKIDGKDCGFESHWCRYIISVMLSFAEIFFALITTAWCVVEPRFSVAMWCGRFAIATSELHQRSLSARPTINFAIEFTLVDLRVFS</sequence>
<protein>
    <submittedName>
        <fullName evidence="2">Uncharacterized protein</fullName>
    </submittedName>
</protein>
<keyword evidence="3" id="KW-1185">Reference proteome</keyword>
<evidence type="ECO:0000313" key="2">
    <source>
        <dbReference type="EMBL" id="KAF1920920.1"/>
    </source>
</evidence>
<evidence type="ECO:0000313" key="3">
    <source>
        <dbReference type="Proteomes" id="UP000800096"/>
    </source>
</evidence>
<proteinExistence type="predicted"/>
<organism evidence="2 3">
    <name type="scientific">Ampelomyces quisqualis</name>
    <name type="common">Powdery mildew agent</name>
    <dbReference type="NCBI Taxonomy" id="50730"/>
    <lineage>
        <taxon>Eukaryota</taxon>
        <taxon>Fungi</taxon>
        <taxon>Dikarya</taxon>
        <taxon>Ascomycota</taxon>
        <taxon>Pezizomycotina</taxon>
        <taxon>Dothideomycetes</taxon>
        <taxon>Pleosporomycetidae</taxon>
        <taxon>Pleosporales</taxon>
        <taxon>Pleosporineae</taxon>
        <taxon>Phaeosphaeriaceae</taxon>
        <taxon>Ampelomyces</taxon>
    </lineage>
</organism>
<dbReference type="AlphaFoldDB" id="A0A6A5R1A9"/>
<keyword evidence="1" id="KW-1133">Transmembrane helix</keyword>
<dbReference type="EMBL" id="ML979132">
    <property type="protein sequence ID" value="KAF1920920.1"/>
    <property type="molecule type" value="Genomic_DNA"/>
</dbReference>
<feature type="transmembrane region" description="Helical" evidence="1">
    <location>
        <begin position="35"/>
        <end position="58"/>
    </location>
</feature>
<gene>
    <name evidence="2" type="ORF">BDU57DRAFT_509412</name>
</gene>
<name>A0A6A5R1A9_AMPQU</name>
<reference evidence="2" key="1">
    <citation type="journal article" date="2020" name="Stud. Mycol.">
        <title>101 Dothideomycetes genomes: a test case for predicting lifestyles and emergence of pathogens.</title>
        <authorList>
            <person name="Haridas S."/>
            <person name="Albert R."/>
            <person name="Binder M."/>
            <person name="Bloem J."/>
            <person name="Labutti K."/>
            <person name="Salamov A."/>
            <person name="Andreopoulos B."/>
            <person name="Baker S."/>
            <person name="Barry K."/>
            <person name="Bills G."/>
            <person name="Bluhm B."/>
            <person name="Cannon C."/>
            <person name="Castanera R."/>
            <person name="Culley D."/>
            <person name="Daum C."/>
            <person name="Ezra D."/>
            <person name="Gonzalez J."/>
            <person name="Henrissat B."/>
            <person name="Kuo A."/>
            <person name="Liang C."/>
            <person name="Lipzen A."/>
            <person name="Lutzoni F."/>
            <person name="Magnuson J."/>
            <person name="Mondo S."/>
            <person name="Nolan M."/>
            <person name="Ohm R."/>
            <person name="Pangilinan J."/>
            <person name="Park H.-J."/>
            <person name="Ramirez L."/>
            <person name="Alfaro M."/>
            <person name="Sun H."/>
            <person name="Tritt A."/>
            <person name="Yoshinaga Y."/>
            <person name="Zwiers L.-H."/>
            <person name="Turgeon B."/>
            <person name="Goodwin S."/>
            <person name="Spatafora J."/>
            <person name="Crous P."/>
            <person name="Grigoriev I."/>
        </authorList>
    </citation>
    <scope>NUCLEOTIDE SEQUENCE</scope>
    <source>
        <strain evidence="2">HMLAC05119</strain>
    </source>
</reference>
<evidence type="ECO:0000256" key="1">
    <source>
        <dbReference type="SAM" id="Phobius"/>
    </source>
</evidence>
<accession>A0A6A5R1A9</accession>
<keyword evidence="1" id="KW-0812">Transmembrane</keyword>
<keyword evidence="1" id="KW-0472">Membrane</keyword>